<dbReference type="RefSeq" id="XP_062643254.1">
    <property type="nucleotide sequence ID" value="XM_062791496.1"/>
</dbReference>
<protein>
    <submittedName>
        <fullName evidence="2">Uncharacterized protein</fullName>
    </submittedName>
</protein>
<evidence type="ECO:0000313" key="3">
    <source>
        <dbReference type="Proteomes" id="UP001302602"/>
    </source>
</evidence>
<organism evidence="2 3">
    <name type="scientific">Parathielavia appendiculata</name>
    <dbReference type="NCBI Taxonomy" id="2587402"/>
    <lineage>
        <taxon>Eukaryota</taxon>
        <taxon>Fungi</taxon>
        <taxon>Dikarya</taxon>
        <taxon>Ascomycota</taxon>
        <taxon>Pezizomycotina</taxon>
        <taxon>Sordariomycetes</taxon>
        <taxon>Sordariomycetidae</taxon>
        <taxon>Sordariales</taxon>
        <taxon>Chaetomiaceae</taxon>
        <taxon>Parathielavia</taxon>
    </lineage>
</organism>
<name>A0AAN6YZ47_9PEZI</name>
<dbReference type="Proteomes" id="UP001302602">
    <property type="component" value="Unassembled WGS sequence"/>
</dbReference>
<comment type="caution">
    <text evidence="2">The sequence shown here is derived from an EMBL/GenBank/DDBJ whole genome shotgun (WGS) entry which is preliminary data.</text>
</comment>
<feature type="region of interest" description="Disordered" evidence="1">
    <location>
        <begin position="301"/>
        <end position="324"/>
    </location>
</feature>
<sequence length="347" mass="38368">MHIGASFDQLYVDACKRLVASVGGGVDVTSIAALVDITDLKHFLEELISHMPAFCQYRKGQQSLFRLDAGIANLEGLEREDFGDFWRLTTSCTVWLEEQVQDGVPLWILAIDPGSSIQEEPSDRPPVRTISPLGPHIRQLVWQHEVYFGLRQEDDTHERDPPISAAGVDICAGIQEGFYGGDVEVAYGDGQRGFPRFPRAPSRAIRLGRESFCRQAGAQTLGRWGYRRLSLQKSMLQTCNSEMWGSIAIEVVIIFVVSQEFSILEDAQVDIGTEVNQPEGVPEAAETSSLPQRCDLERLETSRDPGLQVDAGSAGKQQGDRRLPVSVSKGTTECGKAFLVWFVDVQV</sequence>
<evidence type="ECO:0000313" key="2">
    <source>
        <dbReference type="EMBL" id="KAK4119481.1"/>
    </source>
</evidence>
<dbReference type="GeneID" id="87828265"/>
<proteinExistence type="predicted"/>
<dbReference type="EMBL" id="MU853248">
    <property type="protein sequence ID" value="KAK4119481.1"/>
    <property type="molecule type" value="Genomic_DNA"/>
</dbReference>
<keyword evidence="3" id="KW-1185">Reference proteome</keyword>
<reference evidence="2" key="1">
    <citation type="journal article" date="2023" name="Mol. Phylogenet. Evol.">
        <title>Genome-scale phylogeny and comparative genomics of the fungal order Sordariales.</title>
        <authorList>
            <person name="Hensen N."/>
            <person name="Bonometti L."/>
            <person name="Westerberg I."/>
            <person name="Brannstrom I.O."/>
            <person name="Guillou S."/>
            <person name="Cros-Aarteil S."/>
            <person name="Calhoun S."/>
            <person name="Haridas S."/>
            <person name="Kuo A."/>
            <person name="Mondo S."/>
            <person name="Pangilinan J."/>
            <person name="Riley R."/>
            <person name="LaButti K."/>
            <person name="Andreopoulos B."/>
            <person name="Lipzen A."/>
            <person name="Chen C."/>
            <person name="Yan M."/>
            <person name="Daum C."/>
            <person name="Ng V."/>
            <person name="Clum A."/>
            <person name="Steindorff A."/>
            <person name="Ohm R.A."/>
            <person name="Martin F."/>
            <person name="Silar P."/>
            <person name="Natvig D.O."/>
            <person name="Lalanne C."/>
            <person name="Gautier V."/>
            <person name="Ament-Velasquez S.L."/>
            <person name="Kruys A."/>
            <person name="Hutchinson M.I."/>
            <person name="Powell A.J."/>
            <person name="Barry K."/>
            <person name="Miller A.N."/>
            <person name="Grigoriev I.V."/>
            <person name="Debuchy R."/>
            <person name="Gladieux P."/>
            <person name="Hiltunen Thoren M."/>
            <person name="Johannesson H."/>
        </authorList>
    </citation>
    <scope>NUCLEOTIDE SEQUENCE</scope>
    <source>
        <strain evidence="2">CBS 731.68</strain>
    </source>
</reference>
<reference evidence="2" key="2">
    <citation type="submission" date="2023-05" db="EMBL/GenBank/DDBJ databases">
        <authorList>
            <consortium name="Lawrence Berkeley National Laboratory"/>
            <person name="Steindorff A."/>
            <person name="Hensen N."/>
            <person name="Bonometti L."/>
            <person name="Westerberg I."/>
            <person name="Brannstrom I.O."/>
            <person name="Guillou S."/>
            <person name="Cros-Aarteil S."/>
            <person name="Calhoun S."/>
            <person name="Haridas S."/>
            <person name="Kuo A."/>
            <person name="Mondo S."/>
            <person name="Pangilinan J."/>
            <person name="Riley R."/>
            <person name="Labutti K."/>
            <person name="Andreopoulos B."/>
            <person name="Lipzen A."/>
            <person name="Chen C."/>
            <person name="Yanf M."/>
            <person name="Daum C."/>
            <person name="Ng V."/>
            <person name="Clum A."/>
            <person name="Ohm R."/>
            <person name="Martin F."/>
            <person name="Silar P."/>
            <person name="Natvig D."/>
            <person name="Lalanne C."/>
            <person name="Gautier V."/>
            <person name="Ament-Velasquez S.L."/>
            <person name="Kruys A."/>
            <person name="Hutchinson M.I."/>
            <person name="Powell A.J."/>
            <person name="Barry K."/>
            <person name="Miller A.N."/>
            <person name="Grigoriev I.V."/>
            <person name="Debuchy R."/>
            <person name="Gladieux P."/>
            <person name="Thoren M.H."/>
            <person name="Johannesson H."/>
        </authorList>
    </citation>
    <scope>NUCLEOTIDE SEQUENCE</scope>
    <source>
        <strain evidence="2">CBS 731.68</strain>
    </source>
</reference>
<dbReference type="AlphaFoldDB" id="A0AAN6YZ47"/>
<gene>
    <name evidence="2" type="ORF">N657DRAFT_637277</name>
</gene>
<accession>A0AAN6YZ47</accession>
<evidence type="ECO:0000256" key="1">
    <source>
        <dbReference type="SAM" id="MobiDB-lite"/>
    </source>
</evidence>